<dbReference type="OrthoDB" id="337750at2759"/>
<dbReference type="Pfam" id="PF04005">
    <property type="entry name" value="Hus1"/>
    <property type="match status" value="1"/>
</dbReference>
<comment type="subcellular location">
    <subcellularLocation>
        <location evidence="1">Nucleus</location>
    </subcellularLocation>
</comment>
<reference evidence="4 5" key="1">
    <citation type="journal article" date="2018" name="MBio">
        <title>Comparative Genomics Reveals the Core Gene Toolbox for the Fungus-Insect Symbiosis.</title>
        <authorList>
            <person name="Wang Y."/>
            <person name="Stata M."/>
            <person name="Wang W."/>
            <person name="Stajich J.E."/>
            <person name="White M.M."/>
            <person name="Moncalvo J.M."/>
        </authorList>
    </citation>
    <scope>NUCLEOTIDE SEQUENCE [LARGE SCALE GENOMIC DNA]</scope>
    <source>
        <strain evidence="4 5">SC-DP-2</strain>
    </source>
</reference>
<keyword evidence="5" id="KW-1185">Reference proteome</keyword>
<dbReference type="InterPro" id="IPR007150">
    <property type="entry name" value="HUS1/Mec3"/>
</dbReference>
<evidence type="ECO:0000256" key="3">
    <source>
        <dbReference type="ARBA" id="ARBA00023242"/>
    </source>
</evidence>
<dbReference type="EMBL" id="MBFS01003705">
    <property type="protein sequence ID" value="PVU85242.1"/>
    <property type="molecule type" value="Genomic_DNA"/>
</dbReference>
<evidence type="ECO:0000256" key="1">
    <source>
        <dbReference type="ARBA" id="ARBA00004123"/>
    </source>
</evidence>
<dbReference type="GO" id="GO:0000723">
    <property type="term" value="P:telomere maintenance"/>
    <property type="evidence" value="ECO:0007669"/>
    <property type="project" value="TreeGrafter"/>
</dbReference>
<evidence type="ECO:0000256" key="2">
    <source>
        <dbReference type="ARBA" id="ARBA00005563"/>
    </source>
</evidence>
<dbReference type="GO" id="GO:0033314">
    <property type="term" value="P:mitotic DNA replication checkpoint signaling"/>
    <property type="evidence" value="ECO:0007669"/>
    <property type="project" value="TreeGrafter"/>
</dbReference>
<dbReference type="GO" id="GO:0005730">
    <property type="term" value="C:nucleolus"/>
    <property type="evidence" value="ECO:0007669"/>
    <property type="project" value="InterPro"/>
</dbReference>
<dbReference type="GO" id="GO:0000724">
    <property type="term" value="P:double-strand break repair via homologous recombination"/>
    <property type="evidence" value="ECO:0007669"/>
    <property type="project" value="TreeGrafter"/>
</dbReference>
<accession>A0A2T9XYS0</accession>
<protein>
    <recommendedName>
        <fullName evidence="6">Checkpoint protein</fullName>
    </recommendedName>
</protein>
<dbReference type="GO" id="GO:0031573">
    <property type="term" value="P:mitotic intra-S DNA damage checkpoint signaling"/>
    <property type="evidence" value="ECO:0007669"/>
    <property type="project" value="TreeGrafter"/>
</dbReference>
<dbReference type="Gene3D" id="3.70.10.10">
    <property type="match status" value="1"/>
</dbReference>
<dbReference type="GO" id="GO:0044778">
    <property type="term" value="P:meiotic DNA integrity checkpoint signaling"/>
    <property type="evidence" value="ECO:0007669"/>
    <property type="project" value="TreeGrafter"/>
</dbReference>
<evidence type="ECO:0000313" key="4">
    <source>
        <dbReference type="EMBL" id="PVU85242.1"/>
    </source>
</evidence>
<dbReference type="STRING" id="133381.A0A2T9XYS0"/>
<dbReference type="InterPro" id="IPR016580">
    <property type="entry name" value="HUS1"/>
</dbReference>
<evidence type="ECO:0008006" key="6">
    <source>
        <dbReference type="Google" id="ProtNLM"/>
    </source>
</evidence>
<sequence>MAHVREPTLPPAQVSIMLPNLKNIRSVVEKMKSVSQYITLSATNSGGFKLHVSSEVVEIEVFYRDLHHDSLPPRSDFGSDEDYQQHLKKQFSCNISMKNFVNFLYSHYIVPQNVRCVLIDNHAVIFTVYISPTTISAQLENEGEACGALNYYIPAYSS</sequence>
<evidence type="ECO:0000313" key="5">
    <source>
        <dbReference type="Proteomes" id="UP000245609"/>
    </source>
</evidence>
<comment type="caution">
    <text evidence="4">The sequence shown here is derived from an EMBL/GenBank/DDBJ whole genome shotgun (WGS) entry which is preliminary data.</text>
</comment>
<dbReference type="GO" id="GO:0006289">
    <property type="term" value="P:nucleotide-excision repair"/>
    <property type="evidence" value="ECO:0007669"/>
    <property type="project" value="TreeGrafter"/>
</dbReference>
<dbReference type="GO" id="GO:0030896">
    <property type="term" value="C:checkpoint clamp complex"/>
    <property type="evidence" value="ECO:0007669"/>
    <property type="project" value="InterPro"/>
</dbReference>
<dbReference type="AlphaFoldDB" id="A0A2T9XYS0"/>
<proteinExistence type="inferred from homology"/>
<dbReference type="PANTHER" id="PTHR12900:SF0">
    <property type="entry name" value="CHECKPOINT PROTEIN"/>
    <property type="match status" value="1"/>
</dbReference>
<comment type="similarity">
    <text evidence="2">Belongs to the HUS1 family.</text>
</comment>
<organism evidence="4 5">
    <name type="scientific">Smittium megazygosporum</name>
    <dbReference type="NCBI Taxonomy" id="133381"/>
    <lineage>
        <taxon>Eukaryota</taxon>
        <taxon>Fungi</taxon>
        <taxon>Fungi incertae sedis</taxon>
        <taxon>Zoopagomycota</taxon>
        <taxon>Kickxellomycotina</taxon>
        <taxon>Harpellomycetes</taxon>
        <taxon>Harpellales</taxon>
        <taxon>Legeriomycetaceae</taxon>
        <taxon>Smittium</taxon>
    </lineage>
</organism>
<dbReference type="Proteomes" id="UP000245609">
    <property type="component" value="Unassembled WGS sequence"/>
</dbReference>
<dbReference type="PANTHER" id="PTHR12900">
    <property type="entry name" value="MITOTIC AND DNA DAMAGE CHECKPOINT PROTEIN HUS1"/>
    <property type="match status" value="1"/>
</dbReference>
<keyword evidence="3" id="KW-0539">Nucleus</keyword>
<dbReference type="PIRSF" id="PIRSF011312">
    <property type="entry name" value="Cell_cycle_HUS1"/>
    <property type="match status" value="1"/>
</dbReference>
<gene>
    <name evidence="4" type="ORF">BB560_007101</name>
</gene>
<dbReference type="GO" id="GO:0035861">
    <property type="term" value="C:site of double-strand break"/>
    <property type="evidence" value="ECO:0007669"/>
    <property type="project" value="TreeGrafter"/>
</dbReference>
<name>A0A2T9XYS0_9FUNG</name>